<protein>
    <submittedName>
        <fullName evidence="1">Uncharacterized protein</fullName>
    </submittedName>
</protein>
<proteinExistence type="predicted"/>
<gene>
    <name evidence="1" type="ORF">A2160_04405</name>
</gene>
<reference evidence="1 2" key="1">
    <citation type="journal article" date="2016" name="Nat. Commun.">
        <title>Thousands of microbial genomes shed light on interconnected biogeochemical processes in an aquifer system.</title>
        <authorList>
            <person name="Anantharaman K."/>
            <person name="Brown C.T."/>
            <person name="Hug L.A."/>
            <person name="Sharon I."/>
            <person name="Castelle C.J."/>
            <person name="Probst A.J."/>
            <person name="Thomas B.C."/>
            <person name="Singh A."/>
            <person name="Wilkins M.J."/>
            <person name="Karaoz U."/>
            <person name="Brodie E.L."/>
            <person name="Williams K.H."/>
            <person name="Hubbard S.S."/>
            <person name="Banfield J.F."/>
        </authorList>
    </citation>
    <scope>NUCLEOTIDE SEQUENCE [LARGE SCALE GENOMIC DNA]</scope>
</reference>
<organism evidence="1 2">
    <name type="scientific">Candidatus Beckwithbacteria bacterium RBG_13_42_9</name>
    <dbReference type="NCBI Taxonomy" id="1797457"/>
    <lineage>
        <taxon>Bacteria</taxon>
        <taxon>Candidatus Beckwithiibacteriota</taxon>
    </lineage>
</organism>
<dbReference type="EMBL" id="MEZK01000014">
    <property type="protein sequence ID" value="OGD62976.1"/>
    <property type="molecule type" value="Genomic_DNA"/>
</dbReference>
<comment type="caution">
    <text evidence="1">The sequence shown here is derived from an EMBL/GenBank/DDBJ whole genome shotgun (WGS) entry which is preliminary data.</text>
</comment>
<dbReference type="Proteomes" id="UP000177006">
    <property type="component" value="Unassembled WGS sequence"/>
</dbReference>
<evidence type="ECO:0000313" key="2">
    <source>
        <dbReference type="Proteomes" id="UP000177006"/>
    </source>
</evidence>
<name>A0A1F5E6P3_9BACT</name>
<sequence length="90" mass="9782">MIIQVKEVSTFKLDPLSLAGTEVVPGVNYLLPEAVTLLQSALTTTIKVGQSKALTAWLQRYPADIMIVFEKGPTSESVNAILPTLRLIEV</sequence>
<dbReference type="AlphaFoldDB" id="A0A1F5E6P3"/>
<dbReference type="STRING" id="1797457.A2160_04405"/>
<accession>A0A1F5E6P3</accession>
<evidence type="ECO:0000313" key="1">
    <source>
        <dbReference type="EMBL" id="OGD62976.1"/>
    </source>
</evidence>